<dbReference type="EMBL" id="BAABBA010000013">
    <property type="protein sequence ID" value="GAA4288280.1"/>
    <property type="molecule type" value="Genomic_DNA"/>
</dbReference>
<dbReference type="InterPro" id="IPR005149">
    <property type="entry name" value="Tscrpt_reg_PadR_N"/>
</dbReference>
<dbReference type="Pfam" id="PF10400">
    <property type="entry name" value="Vir_act_alpha_C"/>
    <property type="match status" value="1"/>
</dbReference>
<dbReference type="RefSeq" id="WP_345041997.1">
    <property type="nucleotide sequence ID" value="NZ_BAABBA010000013.1"/>
</dbReference>
<feature type="domain" description="Transcription regulator PadR C-terminal" evidence="2">
    <location>
        <begin position="93"/>
        <end position="172"/>
    </location>
</feature>
<reference evidence="4" key="1">
    <citation type="journal article" date="2019" name="Int. J. Syst. Evol. Microbiol.">
        <title>The Global Catalogue of Microorganisms (GCM) 10K type strain sequencing project: providing services to taxonomists for standard genome sequencing and annotation.</title>
        <authorList>
            <consortium name="The Broad Institute Genomics Platform"/>
            <consortium name="The Broad Institute Genome Sequencing Center for Infectious Disease"/>
            <person name="Wu L."/>
            <person name="Ma J."/>
        </authorList>
    </citation>
    <scope>NUCLEOTIDE SEQUENCE [LARGE SCALE GENOMIC DNA]</scope>
    <source>
        <strain evidence="4">JCM 17459</strain>
    </source>
</reference>
<organism evidence="3 4">
    <name type="scientific">Georgenia daeguensis</name>
    <dbReference type="NCBI Taxonomy" id="908355"/>
    <lineage>
        <taxon>Bacteria</taxon>
        <taxon>Bacillati</taxon>
        <taxon>Actinomycetota</taxon>
        <taxon>Actinomycetes</taxon>
        <taxon>Micrococcales</taxon>
        <taxon>Bogoriellaceae</taxon>
        <taxon>Georgenia</taxon>
    </lineage>
</organism>
<dbReference type="InterPro" id="IPR036390">
    <property type="entry name" value="WH_DNA-bd_sf"/>
</dbReference>
<evidence type="ECO:0008006" key="5">
    <source>
        <dbReference type="Google" id="ProtNLM"/>
    </source>
</evidence>
<dbReference type="PANTHER" id="PTHR43252">
    <property type="entry name" value="TRANSCRIPTIONAL REGULATOR YQJI"/>
    <property type="match status" value="1"/>
</dbReference>
<dbReference type="Pfam" id="PF03551">
    <property type="entry name" value="PadR"/>
    <property type="match status" value="1"/>
</dbReference>
<sequence length="173" mass="19317">MTLSRLILGLLAIAPMSGYDVKRHVDSTVRHFWAADKAQVYRALATLVREGYATVEVVRQETRPDRLEHHITEAGRIALHDWLASPLPAPAERDPFLARLFFAGELDRDQVLAFLRRRREHAEALLAALTAVGHAPGASTDRSAYLRNATLENGLAHVRAELAWLEAVEKDLP</sequence>
<accession>A0ABP8EWG6</accession>
<gene>
    <name evidence="3" type="ORF">GCM10022262_26400</name>
</gene>
<dbReference type="PANTHER" id="PTHR43252:SF6">
    <property type="entry name" value="NEGATIVE TRANSCRIPTION REGULATOR PADR"/>
    <property type="match status" value="1"/>
</dbReference>
<keyword evidence="4" id="KW-1185">Reference proteome</keyword>
<dbReference type="Gene3D" id="1.10.10.10">
    <property type="entry name" value="Winged helix-like DNA-binding domain superfamily/Winged helix DNA-binding domain"/>
    <property type="match status" value="1"/>
</dbReference>
<dbReference type="Proteomes" id="UP001499841">
    <property type="component" value="Unassembled WGS sequence"/>
</dbReference>
<evidence type="ECO:0000313" key="4">
    <source>
        <dbReference type="Proteomes" id="UP001499841"/>
    </source>
</evidence>
<proteinExistence type="predicted"/>
<dbReference type="InterPro" id="IPR018309">
    <property type="entry name" value="Tscrpt_reg_PadR_C"/>
</dbReference>
<feature type="domain" description="Transcription regulator PadR N-terminal" evidence="1">
    <location>
        <begin position="7"/>
        <end position="80"/>
    </location>
</feature>
<evidence type="ECO:0000259" key="1">
    <source>
        <dbReference type="Pfam" id="PF03551"/>
    </source>
</evidence>
<evidence type="ECO:0000313" key="3">
    <source>
        <dbReference type="EMBL" id="GAA4288280.1"/>
    </source>
</evidence>
<protein>
    <recommendedName>
        <fullName evidence="5">PadR family transcriptional regulator</fullName>
    </recommendedName>
</protein>
<dbReference type="Gene3D" id="6.10.140.190">
    <property type="match status" value="1"/>
</dbReference>
<dbReference type="InterPro" id="IPR036388">
    <property type="entry name" value="WH-like_DNA-bd_sf"/>
</dbReference>
<evidence type="ECO:0000259" key="2">
    <source>
        <dbReference type="Pfam" id="PF10400"/>
    </source>
</evidence>
<comment type="caution">
    <text evidence="3">The sequence shown here is derived from an EMBL/GenBank/DDBJ whole genome shotgun (WGS) entry which is preliminary data.</text>
</comment>
<dbReference type="SUPFAM" id="SSF46785">
    <property type="entry name" value="Winged helix' DNA-binding domain"/>
    <property type="match status" value="1"/>
</dbReference>
<name>A0ABP8EWG6_9MICO</name>